<feature type="non-terminal residue" evidence="1">
    <location>
        <position position="94"/>
    </location>
</feature>
<evidence type="ECO:0000313" key="2">
    <source>
        <dbReference type="Proteomes" id="UP000593568"/>
    </source>
</evidence>
<organism evidence="1 2">
    <name type="scientific">Gossypium trilobum</name>
    <dbReference type="NCBI Taxonomy" id="34281"/>
    <lineage>
        <taxon>Eukaryota</taxon>
        <taxon>Viridiplantae</taxon>
        <taxon>Streptophyta</taxon>
        <taxon>Embryophyta</taxon>
        <taxon>Tracheophyta</taxon>
        <taxon>Spermatophyta</taxon>
        <taxon>Magnoliopsida</taxon>
        <taxon>eudicotyledons</taxon>
        <taxon>Gunneridae</taxon>
        <taxon>Pentapetalae</taxon>
        <taxon>rosids</taxon>
        <taxon>malvids</taxon>
        <taxon>Malvales</taxon>
        <taxon>Malvaceae</taxon>
        <taxon>Malvoideae</taxon>
        <taxon>Gossypium</taxon>
    </lineage>
</organism>
<gene>
    <name evidence="1" type="ORF">Gotri_011043</name>
</gene>
<keyword evidence="2" id="KW-1185">Reference proteome</keyword>
<comment type="caution">
    <text evidence="1">The sequence shown here is derived from an EMBL/GenBank/DDBJ whole genome shotgun (WGS) entry which is preliminary data.</text>
</comment>
<protein>
    <recommendedName>
        <fullName evidence="3">DDE Tnp4 domain-containing protein</fullName>
    </recommendedName>
</protein>
<dbReference type="InterPro" id="IPR045249">
    <property type="entry name" value="HARBI1-like"/>
</dbReference>
<proteinExistence type="predicted"/>
<reference evidence="1 2" key="1">
    <citation type="journal article" date="2019" name="Genome Biol. Evol.">
        <title>Insights into the evolution of the New World diploid cottons (Gossypium, subgenus Houzingenia) based on genome sequencing.</title>
        <authorList>
            <person name="Grover C.E."/>
            <person name="Arick M.A. 2nd"/>
            <person name="Thrash A."/>
            <person name="Conover J.L."/>
            <person name="Sanders W.S."/>
            <person name="Peterson D.G."/>
            <person name="Frelichowski J.E."/>
            <person name="Scheffler J.A."/>
            <person name="Scheffler B.E."/>
            <person name="Wendel J.F."/>
        </authorList>
    </citation>
    <scope>NUCLEOTIDE SEQUENCE [LARGE SCALE GENOMIC DNA]</scope>
    <source>
        <strain evidence="1">8</strain>
        <tissue evidence="1">Leaf</tissue>
    </source>
</reference>
<dbReference type="PANTHER" id="PTHR22930:SF293">
    <property type="entry name" value="PROTEIN ALP1-LIKE"/>
    <property type="match status" value="1"/>
</dbReference>
<dbReference type="PANTHER" id="PTHR22930">
    <property type="match status" value="1"/>
</dbReference>
<dbReference type="Proteomes" id="UP000593568">
    <property type="component" value="Unassembled WGS sequence"/>
</dbReference>
<evidence type="ECO:0008006" key="3">
    <source>
        <dbReference type="Google" id="ProtNLM"/>
    </source>
</evidence>
<accession>A0A7J9ESI3</accession>
<dbReference type="EMBL" id="JABEZW010000009">
    <property type="protein sequence ID" value="MBA0775973.1"/>
    <property type="molecule type" value="Genomic_DNA"/>
</dbReference>
<evidence type="ECO:0000313" key="1">
    <source>
        <dbReference type="EMBL" id="MBA0775973.1"/>
    </source>
</evidence>
<dbReference type="AlphaFoldDB" id="A0A7J9ESI3"/>
<sequence length="94" mass="10960">KFGETINRSFHNVLNDVIRLQDVLFKKVEPITANSIDPRWKWFKNCLAALDETHINIRVSKVDKPRYRTRKSDIATNMLGVCTLDMHFVYVLPG</sequence>
<name>A0A7J9ESI3_9ROSI</name>